<sequence length="67" mass="7663">MNQTQIGKIYDSFPEGQQNIPRAEFIKRAMNTMNSARCKKILNIMAEKKHRGRVQRAVIDSAITRGT</sequence>
<comment type="caution">
    <text evidence="1">The sequence shown here is derived from an EMBL/GenBank/DDBJ whole genome shotgun (WGS) entry which is preliminary data.</text>
</comment>
<proteinExistence type="predicted"/>
<dbReference type="EMBL" id="LAZR01002036">
    <property type="protein sequence ID" value="KKN35478.1"/>
    <property type="molecule type" value="Genomic_DNA"/>
</dbReference>
<accession>A0A0F9T1V4</accession>
<protein>
    <submittedName>
        <fullName evidence="1">Uncharacterized protein</fullName>
    </submittedName>
</protein>
<gene>
    <name evidence="1" type="ORF">LCGC14_0783300</name>
</gene>
<evidence type="ECO:0000313" key="1">
    <source>
        <dbReference type="EMBL" id="KKN35478.1"/>
    </source>
</evidence>
<reference evidence="1" key="1">
    <citation type="journal article" date="2015" name="Nature">
        <title>Complex archaea that bridge the gap between prokaryotes and eukaryotes.</title>
        <authorList>
            <person name="Spang A."/>
            <person name="Saw J.H."/>
            <person name="Jorgensen S.L."/>
            <person name="Zaremba-Niedzwiedzka K."/>
            <person name="Martijn J."/>
            <person name="Lind A.E."/>
            <person name="van Eijk R."/>
            <person name="Schleper C."/>
            <person name="Guy L."/>
            <person name="Ettema T.J."/>
        </authorList>
    </citation>
    <scope>NUCLEOTIDE SEQUENCE</scope>
</reference>
<dbReference type="AlphaFoldDB" id="A0A0F9T1V4"/>
<name>A0A0F9T1V4_9ZZZZ</name>
<organism evidence="1">
    <name type="scientific">marine sediment metagenome</name>
    <dbReference type="NCBI Taxonomy" id="412755"/>
    <lineage>
        <taxon>unclassified sequences</taxon>
        <taxon>metagenomes</taxon>
        <taxon>ecological metagenomes</taxon>
    </lineage>
</organism>